<evidence type="ECO:0000259" key="3">
    <source>
        <dbReference type="Pfam" id="PF00557"/>
    </source>
</evidence>
<dbReference type="InterPro" id="IPR050659">
    <property type="entry name" value="Peptidase_M24B"/>
</dbReference>
<dbReference type="PRINTS" id="PR00599">
    <property type="entry name" value="MAPEPTIDASE"/>
</dbReference>
<dbReference type="AlphaFoldDB" id="A0A921FYG3"/>
<dbReference type="GO" id="GO:0008235">
    <property type="term" value="F:metalloexopeptidase activity"/>
    <property type="evidence" value="ECO:0007669"/>
    <property type="project" value="UniProtKB-ARBA"/>
</dbReference>
<feature type="domain" description="Creatinase N-terminal" evidence="4">
    <location>
        <begin position="4"/>
        <end position="129"/>
    </location>
</feature>
<dbReference type="InterPro" id="IPR001714">
    <property type="entry name" value="Pept_M24_MAP"/>
</dbReference>
<keyword evidence="1" id="KW-0479">Metal-binding</keyword>
<comment type="caution">
    <text evidence="5">The sequence shown here is derived from an EMBL/GenBank/DDBJ whole genome shotgun (WGS) entry which is preliminary data.</text>
</comment>
<dbReference type="Pfam" id="PF01321">
    <property type="entry name" value="Creatinase_N"/>
    <property type="match status" value="1"/>
</dbReference>
<dbReference type="Proteomes" id="UP000698173">
    <property type="component" value="Unassembled WGS sequence"/>
</dbReference>
<dbReference type="InterPro" id="IPR000994">
    <property type="entry name" value="Pept_M24"/>
</dbReference>
<gene>
    <name evidence="5" type="ORF">K8V56_08900</name>
</gene>
<proteinExistence type="predicted"/>
<dbReference type="Pfam" id="PF00557">
    <property type="entry name" value="Peptidase_M24"/>
    <property type="match status" value="1"/>
</dbReference>
<evidence type="ECO:0000256" key="2">
    <source>
        <dbReference type="ARBA" id="ARBA00022801"/>
    </source>
</evidence>
<dbReference type="GO" id="GO:0046872">
    <property type="term" value="F:metal ion binding"/>
    <property type="evidence" value="ECO:0007669"/>
    <property type="project" value="UniProtKB-KW"/>
</dbReference>
<dbReference type="CDD" id="cd01092">
    <property type="entry name" value="APP-like"/>
    <property type="match status" value="1"/>
</dbReference>
<dbReference type="PROSITE" id="PS00491">
    <property type="entry name" value="PROLINE_PEPTIDASE"/>
    <property type="match status" value="1"/>
</dbReference>
<dbReference type="PANTHER" id="PTHR46112:SF3">
    <property type="entry name" value="AMINOPEPTIDASE YPDF"/>
    <property type="match status" value="1"/>
</dbReference>
<dbReference type="PANTHER" id="PTHR46112">
    <property type="entry name" value="AMINOPEPTIDASE"/>
    <property type="match status" value="1"/>
</dbReference>
<dbReference type="InterPro" id="IPR000587">
    <property type="entry name" value="Creatinase_N"/>
</dbReference>
<dbReference type="InterPro" id="IPR036005">
    <property type="entry name" value="Creatinase/aminopeptidase-like"/>
</dbReference>
<dbReference type="InterPro" id="IPR029149">
    <property type="entry name" value="Creatin/AminoP/Spt16_N"/>
</dbReference>
<dbReference type="GO" id="GO:0004177">
    <property type="term" value="F:aminopeptidase activity"/>
    <property type="evidence" value="ECO:0007669"/>
    <property type="project" value="UniProtKB-ARBA"/>
</dbReference>
<evidence type="ECO:0000256" key="1">
    <source>
        <dbReference type="ARBA" id="ARBA00022723"/>
    </source>
</evidence>
<evidence type="ECO:0000313" key="5">
    <source>
        <dbReference type="EMBL" id="HJF31884.1"/>
    </source>
</evidence>
<dbReference type="InterPro" id="IPR001131">
    <property type="entry name" value="Peptidase_M24B_aminopep-P_CS"/>
</dbReference>
<sequence>MDKINQIRSLFKEFGIDGLLVTDELNRRYLTEFTGSAGVVLITQNEALFLTDFRYDKQAREQINGYEINIHQSSRLLLESIVQNVNKLGIKNLGFEAGDMNFNFYTQLANVMDENLVPTTKIVEKLRLVKTEIEVEKIREAAKIGDAAFNHIQSIIRPGITELDVAIELEHFMKKKGASGNSSHSLIVASGHRGALPHGVASDKVIESGDMVTLDYGALYEGYRSDMTRTLAVGIPDSKLVEMYTIVHDALQLTLETIKAGMSANEIDAIARDYIAGKGYGQYFGHGLGHGIGLDIHEDPFFSNISTEELLPGMIVTIEPGIYIPELGGVRIEDDIFVKENGIEILTLSPKQLITL</sequence>
<dbReference type="Gene3D" id="3.40.350.10">
    <property type="entry name" value="Creatinase/prolidase N-terminal domain"/>
    <property type="match status" value="1"/>
</dbReference>
<organism evidence="5 6">
    <name type="scientific">Sporosarcina psychrophila</name>
    <name type="common">Bacillus psychrophilus</name>
    <dbReference type="NCBI Taxonomy" id="1476"/>
    <lineage>
        <taxon>Bacteria</taxon>
        <taxon>Bacillati</taxon>
        <taxon>Bacillota</taxon>
        <taxon>Bacilli</taxon>
        <taxon>Bacillales</taxon>
        <taxon>Caryophanaceae</taxon>
        <taxon>Sporosarcina</taxon>
    </lineage>
</organism>
<evidence type="ECO:0000259" key="4">
    <source>
        <dbReference type="Pfam" id="PF01321"/>
    </source>
</evidence>
<dbReference type="Gene3D" id="3.90.230.10">
    <property type="entry name" value="Creatinase/methionine aminopeptidase superfamily"/>
    <property type="match status" value="1"/>
</dbReference>
<keyword evidence="2" id="KW-0378">Hydrolase</keyword>
<dbReference type="SUPFAM" id="SSF55920">
    <property type="entry name" value="Creatinase/aminopeptidase"/>
    <property type="match status" value="1"/>
</dbReference>
<reference evidence="5" key="2">
    <citation type="submission" date="2021-09" db="EMBL/GenBank/DDBJ databases">
        <authorList>
            <person name="Gilroy R."/>
        </authorList>
    </citation>
    <scope>NUCLEOTIDE SEQUENCE</scope>
    <source>
        <strain evidence="5">CHK171-7178</strain>
    </source>
</reference>
<feature type="domain" description="Peptidase M24" evidence="3">
    <location>
        <begin position="136"/>
        <end position="340"/>
    </location>
</feature>
<dbReference type="EMBL" id="DYWT01000144">
    <property type="protein sequence ID" value="HJF31884.1"/>
    <property type="molecule type" value="Genomic_DNA"/>
</dbReference>
<name>A0A921FYG3_SPOPS</name>
<accession>A0A921FYG3</accession>
<reference evidence="5" key="1">
    <citation type="journal article" date="2021" name="PeerJ">
        <title>Extensive microbial diversity within the chicken gut microbiome revealed by metagenomics and culture.</title>
        <authorList>
            <person name="Gilroy R."/>
            <person name="Ravi A."/>
            <person name="Getino M."/>
            <person name="Pursley I."/>
            <person name="Horton D.L."/>
            <person name="Alikhan N.F."/>
            <person name="Baker D."/>
            <person name="Gharbi K."/>
            <person name="Hall N."/>
            <person name="Watson M."/>
            <person name="Adriaenssens E.M."/>
            <person name="Foster-Nyarko E."/>
            <person name="Jarju S."/>
            <person name="Secka A."/>
            <person name="Antonio M."/>
            <person name="Oren A."/>
            <person name="Chaudhuri R.R."/>
            <person name="La Ragione R."/>
            <person name="Hildebrand F."/>
            <person name="Pallen M.J."/>
        </authorList>
    </citation>
    <scope>NUCLEOTIDE SEQUENCE</scope>
    <source>
        <strain evidence="5">CHK171-7178</strain>
    </source>
</reference>
<protein>
    <submittedName>
        <fullName evidence="5">Xaa-Pro peptidase family protein</fullName>
    </submittedName>
</protein>
<evidence type="ECO:0000313" key="6">
    <source>
        <dbReference type="Proteomes" id="UP000698173"/>
    </source>
</evidence>